<keyword evidence="3" id="KW-1185">Reference proteome</keyword>
<reference evidence="2 3" key="1">
    <citation type="submission" date="2016-07" db="EMBL/GenBank/DDBJ databases">
        <title>Pervasive Adenine N6-methylation of Active Genes in Fungi.</title>
        <authorList>
            <consortium name="DOE Joint Genome Institute"/>
            <person name="Mondo S.J."/>
            <person name="Dannebaum R.O."/>
            <person name="Kuo R.C."/>
            <person name="Labutti K."/>
            <person name="Haridas S."/>
            <person name="Kuo A."/>
            <person name="Salamov A."/>
            <person name="Ahrendt S.R."/>
            <person name="Lipzen A."/>
            <person name="Sullivan W."/>
            <person name="Andreopoulos W.B."/>
            <person name="Clum A."/>
            <person name="Lindquist E."/>
            <person name="Daum C."/>
            <person name="Ramamoorthy G.K."/>
            <person name="Gryganskyi A."/>
            <person name="Culley D."/>
            <person name="Magnuson J.K."/>
            <person name="James T.Y."/>
            <person name="O'Malley M.A."/>
            <person name="Stajich J.E."/>
            <person name="Spatafora J.W."/>
            <person name="Visel A."/>
            <person name="Grigoriev I.V."/>
        </authorList>
    </citation>
    <scope>NUCLEOTIDE SEQUENCE [LARGE SCALE GENOMIC DNA]</scope>
    <source>
        <strain evidence="2 3">PL171</strain>
    </source>
</reference>
<evidence type="ECO:0000256" key="1">
    <source>
        <dbReference type="SAM" id="MobiDB-lite"/>
    </source>
</evidence>
<dbReference type="AlphaFoldDB" id="A0A1Y2H5Y0"/>
<proteinExistence type="predicted"/>
<dbReference type="Proteomes" id="UP000193411">
    <property type="component" value="Unassembled WGS sequence"/>
</dbReference>
<gene>
    <name evidence="2" type="ORF">BCR44DRAFT_55896</name>
</gene>
<name>A0A1Y2H5Y0_9FUNG</name>
<organism evidence="2 3">
    <name type="scientific">Catenaria anguillulae PL171</name>
    <dbReference type="NCBI Taxonomy" id="765915"/>
    <lineage>
        <taxon>Eukaryota</taxon>
        <taxon>Fungi</taxon>
        <taxon>Fungi incertae sedis</taxon>
        <taxon>Blastocladiomycota</taxon>
        <taxon>Blastocladiomycetes</taxon>
        <taxon>Blastocladiales</taxon>
        <taxon>Catenariaceae</taxon>
        <taxon>Catenaria</taxon>
    </lineage>
</organism>
<feature type="compositionally biased region" description="Polar residues" evidence="1">
    <location>
        <begin position="104"/>
        <end position="117"/>
    </location>
</feature>
<evidence type="ECO:0000313" key="3">
    <source>
        <dbReference type="Proteomes" id="UP000193411"/>
    </source>
</evidence>
<accession>A0A1Y2H5Y0</accession>
<sequence length="223" mass="24341">MKAVVVRSGSQVPRPCHLTQDVHISFQLLTSTSSVKSGDARGPATPLPPPHFSIERMKDDKALDLVIEAHLSSAENNATLARTGTVYEPFRRGTRPVDAPSHPARSTQSAIQSQEPASNPFKYPNMAAAILQAHHRHLVNGGAPMAHQFPIDADDECFEQAVRAAYSLLRQHAAASGCRLLVYGKSQSINWRTCAKLDHIFSAATKFKKDSGMPNIDKLHLFA</sequence>
<feature type="region of interest" description="Disordered" evidence="1">
    <location>
        <begin position="91"/>
        <end position="118"/>
    </location>
</feature>
<protein>
    <submittedName>
        <fullName evidence="2">Uncharacterized protein</fullName>
    </submittedName>
</protein>
<evidence type="ECO:0000313" key="2">
    <source>
        <dbReference type="EMBL" id="ORZ29970.1"/>
    </source>
</evidence>
<dbReference type="EMBL" id="MCFL01000113">
    <property type="protein sequence ID" value="ORZ29970.1"/>
    <property type="molecule type" value="Genomic_DNA"/>
</dbReference>
<comment type="caution">
    <text evidence="2">The sequence shown here is derived from an EMBL/GenBank/DDBJ whole genome shotgun (WGS) entry which is preliminary data.</text>
</comment>